<keyword evidence="4" id="KW-1185">Reference proteome</keyword>
<reference evidence="3 4" key="1">
    <citation type="submission" date="2018-02" db="EMBL/GenBank/DDBJ databases">
        <title>The genomes of Aspergillus section Nigri reveals drivers in fungal speciation.</title>
        <authorList>
            <consortium name="DOE Joint Genome Institute"/>
            <person name="Vesth T.C."/>
            <person name="Nybo J."/>
            <person name="Theobald S."/>
            <person name="Brandl J."/>
            <person name="Frisvad J.C."/>
            <person name="Nielsen K.F."/>
            <person name="Lyhne E.K."/>
            <person name="Kogle M.E."/>
            <person name="Kuo A."/>
            <person name="Riley R."/>
            <person name="Clum A."/>
            <person name="Nolan M."/>
            <person name="Lipzen A."/>
            <person name="Salamov A."/>
            <person name="Henrissat B."/>
            <person name="Wiebenga A."/>
            <person name="De vries R.P."/>
            <person name="Grigoriev I.V."/>
            <person name="Mortensen U.H."/>
            <person name="Andersen M.R."/>
            <person name="Baker S.E."/>
        </authorList>
    </citation>
    <scope>NUCLEOTIDE SEQUENCE [LARGE SCALE GENOMIC DNA]</scope>
    <source>
        <strain evidence="3 4">CBS 114.51</strain>
    </source>
</reference>
<proteinExistence type="predicted"/>
<keyword evidence="2" id="KW-0472">Membrane</keyword>
<sequence>MKWSKRLSRTNHSAFTEALMKLQSVVKYSSRPLSLAAYGDESSFPRTLLKPSLLPVLQIFLSFVYSLALITLNHELYAPRAFAQPEGPKVLTDGKSSKLDPGMVSFSRQPNYWERPRLAPPTHGLSPAALPARFPGALTPAILSFSPTISPGTLPPAVSPEHYQSSAAPGSYFPPTLSSGYLPNGQVISSSPSQIHPNVTRSSLMQTKSYPQMEMDRVSRQLLEQDRSSCQQHTAHATSYLAPRHILPLHFASAPNTPRLPVQNYPQCCPTEATSQPGMLRPPYLGLPGRPESRQLPGPNEGAPRHIQDYGKADDENKKRTTFYYSTLRPEAPEFIPSRMRRSHLFVPQSSHTPSYPPHLQGNNSNALKSNQGSRIHTPRAFHYPFIV</sequence>
<protein>
    <submittedName>
        <fullName evidence="3">Uncharacterized protein</fullName>
    </submittedName>
</protein>
<keyword evidence="2" id="KW-1133">Transmembrane helix</keyword>
<feature type="compositionally biased region" description="Low complexity" evidence="1">
    <location>
        <begin position="277"/>
        <end position="290"/>
    </location>
</feature>
<dbReference type="EMBL" id="KZ824819">
    <property type="protein sequence ID" value="RAH79042.1"/>
    <property type="molecule type" value="Genomic_DNA"/>
</dbReference>
<dbReference type="RefSeq" id="XP_025524936.1">
    <property type="nucleotide sequence ID" value="XM_025676055.1"/>
</dbReference>
<evidence type="ECO:0000313" key="4">
    <source>
        <dbReference type="Proteomes" id="UP000249497"/>
    </source>
</evidence>
<dbReference type="OrthoDB" id="4426785at2759"/>
<name>A0A8T8WUA2_ASPJA</name>
<dbReference type="Proteomes" id="UP000249497">
    <property type="component" value="Unassembled WGS sequence"/>
</dbReference>
<accession>A0A8T8WUA2</accession>
<feature type="compositionally biased region" description="Polar residues" evidence="1">
    <location>
        <begin position="361"/>
        <end position="375"/>
    </location>
</feature>
<evidence type="ECO:0000256" key="2">
    <source>
        <dbReference type="SAM" id="Phobius"/>
    </source>
</evidence>
<feature type="region of interest" description="Disordered" evidence="1">
    <location>
        <begin position="273"/>
        <end position="310"/>
    </location>
</feature>
<keyword evidence="2" id="KW-0812">Transmembrane</keyword>
<dbReference type="AlphaFoldDB" id="A0A8T8WUA2"/>
<evidence type="ECO:0000313" key="3">
    <source>
        <dbReference type="EMBL" id="RAH79042.1"/>
    </source>
</evidence>
<feature type="region of interest" description="Disordered" evidence="1">
    <location>
        <begin position="184"/>
        <end position="205"/>
    </location>
</feature>
<dbReference type="GeneID" id="37179748"/>
<feature type="transmembrane region" description="Helical" evidence="2">
    <location>
        <begin position="53"/>
        <end position="72"/>
    </location>
</feature>
<evidence type="ECO:0000256" key="1">
    <source>
        <dbReference type="SAM" id="MobiDB-lite"/>
    </source>
</evidence>
<gene>
    <name evidence="3" type="ORF">BO86DRAFT_437294</name>
</gene>
<organism evidence="3 4">
    <name type="scientific">Aspergillus japonicus CBS 114.51</name>
    <dbReference type="NCBI Taxonomy" id="1448312"/>
    <lineage>
        <taxon>Eukaryota</taxon>
        <taxon>Fungi</taxon>
        <taxon>Dikarya</taxon>
        <taxon>Ascomycota</taxon>
        <taxon>Pezizomycotina</taxon>
        <taxon>Eurotiomycetes</taxon>
        <taxon>Eurotiomycetidae</taxon>
        <taxon>Eurotiales</taxon>
        <taxon>Aspergillaceae</taxon>
        <taxon>Aspergillus</taxon>
        <taxon>Aspergillus subgen. Circumdati</taxon>
    </lineage>
</organism>
<feature type="region of interest" description="Disordered" evidence="1">
    <location>
        <begin position="348"/>
        <end position="375"/>
    </location>
</feature>